<dbReference type="InterPro" id="IPR004827">
    <property type="entry name" value="bZIP"/>
</dbReference>
<feature type="region of interest" description="Disordered" evidence="6">
    <location>
        <begin position="120"/>
        <end position="183"/>
    </location>
</feature>
<evidence type="ECO:0000313" key="8">
    <source>
        <dbReference type="EMBL" id="KAF1937354.1"/>
    </source>
</evidence>
<accession>A0A6A5SCP0</accession>
<feature type="domain" description="BZIP" evidence="7">
    <location>
        <begin position="169"/>
        <end position="224"/>
    </location>
</feature>
<dbReference type="AlphaFoldDB" id="A0A6A5SCP0"/>
<keyword evidence="9" id="KW-1185">Reference proteome</keyword>
<dbReference type="GO" id="GO:0003700">
    <property type="term" value="F:DNA-binding transcription factor activity"/>
    <property type="evidence" value="ECO:0007669"/>
    <property type="project" value="InterPro"/>
</dbReference>
<dbReference type="Proteomes" id="UP000800038">
    <property type="component" value="Unassembled WGS sequence"/>
</dbReference>
<keyword evidence="2" id="KW-0805">Transcription regulation</keyword>
<dbReference type="InterPro" id="IPR046347">
    <property type="entry name" value="bZIP_sf"/>
</dbReference>
<sequence>MDAGRDTLTVSPSQMRFNPTDADDLSQTHNVTRNDQHDSSHGEHARSLSHNAAFSFKAPLRPPDPLRTWQSLNVSTPVPDNLRRDSMHPKFEGNTGWEGNARLDEDIGLEGVAGMEGVTRLDGVARSDRATGLEPGTGLEASSSTTPPTGRRRRSEYAEPGSARAIYLEKNRKAASKCRSKQKMEQEALVEKAREADRRNRLLKQEVELLQGELRNLKELVGQHSDCADNRLQQWVQGEADRLASAGYRPEYRFNAGLGRSTSSTTHVPPRQPY</sequence>
<dbReference type="OrthoDB" id="295274at2759"/>
<evidence type="ECO:0000256" key="2">
    <source>
        <dbReference type="ARBA" id="ARBA00023015"/>
    </source>
</evidence>
<evidence type="ECO:0000313" key="9">
    <source>
        <dbReference type="Proteomes" id="UP000800038"/>
    </source>
</evidence>
<gene>
    <name evidence="8" type="ORF">EJ02DRAFT_469759</name>
</gene>
<feature type="compositionally biased region" description="Basic and acidic residues" evidence="6">
    <location>
        <begin position="32"/>
        <end position="46"/>
    </location>
</feature>
<dbReference type="InterPro" id="IPR051027">
    <property type="entry name" value="bZIP_transcription_factors"/>
</dbReference>
<feature type="region of interest" description="Disordered" evidence="6">
    <location>
        <begin position="255"/>
        <end position="274"/>
    </location>
</feature>
<dbReference type="Pfam" id="PF00170">
    <property type="entry name" value="bZIP_1"/>
    <property type="match status" value="1"/>
</dbReference>
<organism evidence="8 9">
    <name type="scientific">Clathrospora elynae</name>
    <dbReference type="NCBI Taxonomy" id="706981"/>
    <lineage>
        <taxon>Eukaryota</taxon>
        <taxon>Fungi</taxon>
        <taxon>Dikarya</taxon>
        <taxon>Ascomycota</taxon>
        <taxon>Pezizomycotina</taxon>
        <taxon>Dothideomycetes</taxon>
        <taxon>Pleosporomycetidae</taxon>
        <taxon>Pleosporales</taxon>
        <taxon>Diademaceae</taxon>
        <taxon>Clathrospora</taxon>
    </lineage>
</organism>
<proteinExistence type="predicted"/>
<evidence type="ECO:0000256" key="4">
    <source>
        <dbReference type="ARBA" id="ARBA00023242"/>
    </source>
</evidence>
<protein>
    <recommendedName>
        <fullName evidence="7">BZIP domain-containing protein</fullName>
    </recommendedName>
</protein>
<dbReference type="EMBL" id="ML976142">
    <property type="protein sequence ID" value="KAF1937354.1"/>
    <property type="molecule type" value="Genomic_DNA"/>
</dbReference>
<dbReference type="PANTHER" id="PTHR19304">
    <property type="entry name" value="CYCLIC-AMP RESPONSE ELEMENT BINDING PROTEIN"/>
    <property type="match status" value="1"/>
</dbReference>
<keyword evidence="4" id="KW-0539">Nucleus</keyword>
<feature type="compositionally biased region" description="Basic and acidic residues" evidence="6">
    <location>
        <begin position="81"/>
        <end position="91"/>
    </location>
</feature>
<name>A0A6A5SCP0_9PLEO</name>
<dbReference type="Gene3D" id="1.20.5.170">
    <property type="match status" value="1"/>
</dbReference>
<feature type="compositionally biased region" description="Polar residues" evidence="6">
    <location>
        <begin position="68"/>
        <end position="78"/>
    </location>
</feature>
<evidence type="ECO:0000256" key="1">
    <source>
        <dbReference type="ARBA" id="ARBA00004123"/>
    </source>
</evidence>
<comment type="subcellular location">
    <subcellularLocation>
        <location evidence="1">Nucleus</location>
    </subcellularLocation>
</comment>
<dbReference type="CDD" id="cd14687">
    <property type="entry name" value="bZIP_ATF2"/>
    <property type="match status" value="1"/>
</dbReference>
<evidence type="ECO:0000256" key="3">
    <source>
        <dbReference type="ARBA" id="ARBA00023163"/>
    </source>
</evidence>
<keyword evidence="3" id="KW-0804">Transcription</keyword>
<dbReference type="SUPFAM" id="SSF57959">
    <property type="entry name" value="Leucine zipper domain"/>
    <property type="match status" value="1"/>
</dbReference>
<evidence type="ECO:0000259" key="7">
    <source>
        <dbReference type="PROSITE" id="PS50217"/>
    </source>
</evidence>
<dbReference type="GO" id="GO:0005634">
    <property type="term" value="C:nucleus"/>
    <property type="evidence" value="ECO:0007669"/>
    <property type="project" value="UniProtKB-SubCell"/>
</dbReference>
<evidence type="ECO:0000256" key="5">
    <source>
        <dbReference type="SAM" id="Coils"/>
    </source>
</evidence>
<feature type="region of interest" description="Disordered" evidence="6">
    <location>
        <begin position="1"/>
        <end position="102"/>
    </location>
</feature>
<dbReference type="SMART" id="SM00338">
    <property type="entry name" value="BRLZ"/>
    <property type="match status" value="1"/>
</dbReference>
<feature type="compositionally biased region" description="Polar residues" evidence="6">
    <location>
        <begin position="8"/>
        <end position="17"/>
    </location>
</feature>
<reference evidence="8" key="1">
    <citation type="journal article" date="2020" name="Stud. Mycol.">
        <title>101 Dothideomycetes genomes: a test case for predicting lifestyles and emergence of pathogens.</title>
        <authorList>
            <person name="Haridas S."/>
            <person name="Albert R."/>
            <person name="Binder M."/>
            <person name="Bloem J."/>
            <person name="Labutti K."/>
            <person name="Salamov A."/>
            <person name="Andreopoulos B."/>
            <person name="Baker S."/>
            <person name="Barry K."/>
            <person name="Bills G."/>
            <person name="Bluhm B."/>
            <person name="Cannon C."/>
            <person name="Castanera R."/>
            <person name="Culley D."/>
            <person name="Daum C."/>
            <person name="Ezra D."/>
            <person name="Gonzalez J."/>
            <person name="Henrissat B."/>
            <person name="Kuo A."/>
            <person name="Liang C."/>
            <person name="Lipzen A."/>
            <person name="Lutzoni F."/>
            <person name="Magnuson J."/>
            <person name="Mondo S."/>
            <person name="Nolan M."/>
            <person name="Ohm R."/>
            <person name="Pangilinan J."/>
            <person name="Park H.-J."/>
            <person name="Ramirez L."/>
            <person name="Alfaro M."/>
            <person name="Sun H."/>
            <person name="Tritt A."/>
            <person name="Yoshinaga Y."/>
            <person name="Zwiers L.-H."/>
            <person name="Turgeon B."/>
            <person name="Goodwin S."/>
            <person name="Spatafora J."/>
            <person name="Crous P."/>
            <person name="Grigoriev I."/>
        </authorList>
    </citation>
    <scope>NUCLEOTIDE SEQUENCE</scope>
    <source>
        <strain evidence="8">CBS 161.51</strain>
    </source>
</reference>
<dbReference type="PROSITE" id="PS50217">
    <property type="entry name" value="BZIP"/>
    <property type="match status" value="1"/>
</dbReference>
<feature type="coiled-coil region" evidence="5">
    <location>
        <begin position="186"/>
        <end position="220"/>
    </location>
</feature>
<evidence type="ECO:0000256" key="6">
    <source>
        <dbReference type="SAM" id="MobiDB-lite"/>
    </source>
</evidence>
<keyword evidence="5" id="KW-0175">Coiled coil</keyword>